<dbReference type="PANTHER" id="PTHR10997">
    <property type="entry name" value="IMPORTIN-7, 8, 11"/>
    <property type="match status" value="1"/>
</dbReference>
<sequence length="1053" mass="118012">MDNALPLTPPLLLQVLEAGSSSDPSLLHSAAAQFKKWEIQAGYHALLQDAFLDTSLPTEIRWLAVIQLKNGVDKYWRKMANNGIKKDEKERIRSRLLESIDEQNHLLAAQHALTVSKIARLDFPHDWPDLFPTLLTIITTASSSGPSHNLRLNRTLNLLFHVVKEQASGRLARTRVNLQNVTPEIFGVVARLYGECVEGWTGILGSGFSSGSVEQAVEVLGVSLLCLKTLRRLALSGYEFPNRVEEVRQMWTAFRQQVTSFLTLSSSTTLPPQVQKLLRRHILQLGKLFIDFSNLHATAFALLPDTLEILRLYWEAIEAYGAELGQTAIQKGEQMLRGETAEEESEEEVERWAFMDRVALQGMLLLRGSARMIHNPVGTIKYRHQQEKEETQLAVNVFKTQLFTPEMVRRCMEVLVTRYFVLKGSDLEAWSEDPEGFTVGWEDATESWEFLIRPCAEKLFMDLVNWYKDILTEPLVNVFSNFASVEVTDILTKDAVYTAVGLAAAALHDSINFDQFLESTLIPEVQIEKPGYNILRRRIAILIAQWVTVRISVPARPMVYRITTHLLTITPLNDLVVRLTTARALKASVDEWEFRMEGFEEFTEPILTALMALIEELEGTEAKMSVLDVVGVIAERLGRGVARWSEGIVGLLGPLWEGTGEEHLFKQAILGMLAKLVMAVGEEGVRWMGMVVPMLRLSVDPNEGMQVFLLDEALELWDATIKVTPAPAPQPFLDLLPYLIPCLDLGTLSLKRVLDVLEGYVILAPRFVLDTYGLTIASHFSSLLREGNLKPEANSILTTIVEVMIRVAHVVGGEDGLHGVVGMLLESGFLGYVLGAIRESWEAHQTTGPNKKYSRTDTLIMTHFFELLARITLCSPGVFLRVVGYVAQQRGEPVETTLGWVLEEWFGHFGNVGHPKARKLNCLALTRLLEVAGEVGGENGGGERGKWILGRMQDLLSVWTDVIVELRDEENGTESLIYWAPEDDDDFPSTAEQKRRKELTMEDPVHKVRVQEFVKERLLAAQEACGGAEQFSRDWLEGVDGDVLGEFAKLGVV</sequence>
<dbReference type="InterPro" id="IPR058669">
    <property type="entry name" value="TPR_IPO7/11-like"/>
</dbReference>
<dbReference type="PROSITE" id="PS50166">
    <property type="entry name" value="IMPORTIN_B_NT"/>
    <property type="match status" value="1"/>
</dbReference>
<dbReference type="GO" id="GO:0005829">
    <property type="term" value="C:cytosol"/>
    <property type="evidence" value="ECO:0007669"/>
    <property type="project" value="TreeGrafter"/>
</dbReference>
<gene>
    <name evidence="6" type="ORF">BJ508DRAFT_417022</name>
</gene>
<dbReference type="SUPFAM" id="SSF48371">
    <property type="entry name" value="ARM repeat"/>
    <property type="match status" value="1"/>
</dbReference>
<evidence type="ECO:0000256" key="4">
    <source>
        <dbReference type="ARBA" id="ARBA00023242"/>
    </source>
</evidence>
<comment type="similarity">
    <text evidence="2">Belongs to the importin beta family.</text>
</comment>
<evidence type="ECO:0000256" key="1">
    <source>
        <dbReference type="ARBA" id="ARBA00004123"/>
    </source>
</evidence>
<dbReference type="EMBL" id="ML119724">
    <property type="protein sequence ID" value="RPA77602.1"/>
    <property type="molecule type" value="Genomic_DNA"/>
</dbReference>
<keyword evidence="7" id="KW-1185">Reference proteome</keyword>
<dbReference type="GO" id="GO:0031267">
    <property type="term" value="F:small GTPase binding"/>
    <property type="evidence" value="ECO:0007669"/>
    <property type="project" value="InterPro"/>
</dbReference>
<dbReference type="GO" id="GO:0006606">
    <property type="term" value="P:protein import into nucleus"/>
    <property type="evidence" value="ECO:0007669"/>
    <property type="project" value="TreeGrafter"/>
</dbReference>
<proteinExistence type="inferred from homology"/>
<evidence type="ECO:0000259" key="5">
    <source>
        <dbReference type="PROSITE" id="PS50166"/>
    </source>
</evidence>
<dbReference type="SMART" id="SM00913">
    <property type="entry name" value="IBN_N"/>
    <property type="match status" value="1"/>
</dbReference>
<reference evidence="6 7" key="1">
    <citation type="journal article" date="2018" name="Nat. Ecol. Evol.">
        <title>Pezizomycetes genomes reveal the molecular basis of ectomycorrhizal truffle lifestyle.</title>
        <authorList>
            <person name="Murat C."/>
            <person name="Payen T."/>
            <person name="Noel B."/>
            <person name="Kuo A."/>
            <person name="Morin E."/>
            <person name="Chen J."/>
            <person name="Kohler A."/>
            <person name="Krizsan K."/>
            <person name="Balestrini R."/>
            <person name="Da Silva C."/>
            <person name="Montanini B."/>
            <person name="Hainaut M."/>
            <person name="Levati E."/>
            <person name="Barry K.W."/>
            <person name="Belfiori B."/>
            <person name="Cichocki N."/>
            <person name="Clum A."/>
            <person name="Dockter R.B."/>
            <person name="Fauchery L."/>
            <person name="Guy J."/>
            <person name="Iotti M."/>
            <person name="Le Tacon F."/>
            <person name="Lindquist E.A."/>
            <person name="Lipzen A."/>
            <person name="Malagnac F."/>
            <person name="Mello A."/>
            <person name="Molinier V."/>
            <person name="Miyauchi S."/>
            <person name="Poulain J."/>
            <person name="Riccioni C."/>
            <person name="Rubini A."/>
            <person name="Sitrit Y."/>
            <person name="Splivallo R."/>
            <person name="Traeger S."/>
            <person name="Wang M."/>
            <person name="Zifcakova L."/>
            <person name="Wipf D."/>
            <person name="Zambonelli A."/>
            <person name="Paolocci F."/>
            <person name="Nowrousian M."/>
            <person name="Ottonello S."/>
            <person name="Baldrian P."/>
            <person name="Spatafora J.W."/>
            <person name="Henrissat B."/>
            <person name="Nagy L.G."/>
            <person name="Aury J.M."/>
            <person name="Wincker P."/>
            <person name="Grigoriev I.V."/>
            <person name="Bonfante P."/>
            <person name="Martin F.M."/>
        </authorList>
    </citation>
    <scope>NUCLEOTIDE SEQUENCE [LARGE SCALE GENOMIC DNA]</scope>
    <source>
        <strain evidence="6 7">RN42</strain>
    </source>
</reference>
<dbReference type="InterPro" id="IPR016024">
    <property type="entry name" value="ARM-type_fold"/>
</dbReference>
<dbReference type="GO" id="GO:0005635">
    <property type="term" value="C:nuclear envelope"/>
    <property type="evidence" value="ECO:0007669"/>
    <property type="project" value="TreeGrafter"/>
</dbReference>
<comment type="subcellular location">
    <subcellularLocation>
        <location evidence="1">Nucleus</location>
    </subcellularLocation>
</comment>
<keyword evidence="4" id="KW-0539">Nucleus</keyword>
<name>A0A3N4HUU2_ASCIM</name>
<dbReference type="InterPro" id="IPR001494">
    <property type="entry name" value="Importin-beta_N"/>
</dbReference>
<accession>A0A3N4HUU2</accession>
<dbReference type="PANTHER" id="PTHR10997:SF7">
    <property type="entry name" value="IMPORTIN-11"/>
    <property type="match status" value="1"/>
</dbReference>
<dbReference type="Gene3D" id="1.25.10.10">
    <property type="entry name" value="Leucine-rich Repeat Variant"/>
    <property type="match status" value="1"/>
</dbReference>
<evidence type="ECO:0000313" key="7">
    <source>
        <dbReference type="Proteomes" id="UP000275078"/>
    </source>
</evidence>
<evidence type="ECO:0000256" key="3">
    <source>
        <dbReference type="ARBA" id="ARBA00022448"/>
    </source>
</evidence>
<dbReference type="Pfam" id="PF03810">
    <property type="entry name" value="IBN_N"/>
    <property type="match status" value="1"/>
</dbReference>
<dbReference type="STRING" id="1160509.A0A3N4HUU2"/>
<dbReference type="AlphaFoldDB" id="A0A3N4HUU2"/>
<dbReference type="Pfam" id="PF25758">
    <property type="entry name" value="TPR_IPO11"/>
    <property type="match status" value="1"/>
</dbReference>
<protein>
    <submittedName>
        <fullName evidence="6">ARM repeat-containing protein</fullName>
    </submittedName>
</protein>
<evidence type="ECO:0000313" key="6">
    <source>
        <dbReference type="EMBL" id="RPA77602.1"/>
    </source>
</evidence>
<organism evidence="6 7">
    <name type="scientific">Ascobolus immersus RN42</name>
    <dbReference type="NCBI Taxonomy" id="1160509"/>
    <lineage>
        <taxon>Eukaryota</taxon>
        <taxon>Fungi</taxon>
        <taxon>Dikarya</taxon>
        <taxon>Ascomycota</taxon>
        <taxon>Pezizomycotina</taxon>
        <taxon>Pezizomycetes</taxon>
        <taxon>Pezizales</taxon>
        <taxon>Ascobolaceae</taxon>
        <taxon>Ascobolus</taxon>
    </lineage>
</organism>
<dbReference type="InterPro" id="IPR011989">
    <property type="entry name" value="ARM-like"/>
</dbReference>
<feature type="domain" description="Importin N-terminal" evidence="5">
    <location>
        <begin position="30"/>
        <end position="102"/>
    </location>
</feature>
<dbReference type="Proteomes" id="UP000275078">
    <property type="component" value="Unassembled WGS sequence"/>
</dbReference>
<keyword evidence="3" id="KW-0813">Transport</keyword>
<dbReference type="OrthoDB" id="361693at2759"/>
<evidence type="ECO:0000256" key="2">
    <source>
        <dbReference type="ARBA" id="ARBA00007991"/>
    </source>
</evidence>